<accession>A0A096LS23</accession>
<protein>
    <recommendedName>
        <fullName evidence="3">HECT domain-containing protein</fullName>
    </recommendedName>
</protein>
<dbReference type="EMBL" id="AYCK01027587">
    <property type="status" value="NOT_ANNOTATED_CDS"/>
    <property type="molecule type" value="Genomic_DNA"/>
</dbReference>
<evidence type="ECO:0000313" key="2">
    <source>
        <dbReference type="Proteomes" id="UP000028760"/>
    </source>
</evidence>
<dbReference type="Ensembl" id="ENSPFOT00000030448.1">
    <property type="protein sequence ID" value="ENSPFOP00000021964.1"/>
    <property type="gene ID" value="ENSPFOG00000023763.1"/>
</dbReference>
<dbReference type="STRING" id="48698.ENSPFOP00000021964"/>
<dbReference type="AlphaFoldDB" id="A0A096LS23"/>
<dbReference type="Proteomes" id="UP000028760">
    <property type="component" value="Unassembled WGS sequence"/>
</dbReference>
<dbReference type="Gene3D" id="3.30.2410.10">
    <property type="entry name" value="Hect, E3 ligase catalytic domain"/>
    <property type="match status" value="1"/>
</dbReference>
<keyword evidence="2" id="KW-1185">Reference proteome</keyword>
<reference evidence="1" key="3">
    <citation type="submission" date="2025-09" db="UniProtKB">
        <authorList>
            <consortium name="Ensembl"/>
        </authorList>
    </citation>
    <scope>IDENTIFICATION</scope>
</reference>
<reference evidence="2" key="1">
    <citation type="submission" date="2013-10" db="EMBL/GenBank/DDBJ databases">
        <authorList>
            <person name="Schartl M."/>
            <person name="Warren W."/>
        </authorList>
    </citation>
    <scope>NUCLEOTIDE SEQUENCE [LARGE SCALE GENOMIC DNA]</scope>
    <source>
        <strain evidence="2">female</strain>
    </source>
</reference>
<proteinExistence type="predicted"/>
<dbReference type="GeneTree" id="ENSGT00950000182865"/>
<organism evidence="1 2">
    <name type="scientific">Poecilia formosa</name>
    <name type="common">Amazon molly</name>
    <name type="synonym">Limia formosa</name>
    <dbReference type="NCBI Taxonomy" id="48698"/>
    <lineage>
        <taxon>Eukaryota</taxon>
        <taxon>Metazoa</taxon>
        <taxon>Chordata</taxon>
        <taxon>Craniata</taxon>
        <taxon>Vertebrata</taxon>
        <taxon>Euteleostomi</taxon>
        <taxon>Actinopterygii</taxon>
        <taxon>Neopterygii</taxon>
        <taxon>Teleostei</taxon>
        <taxon>Neoteleostei</taxon>
        <taxon>Acanthomorphata</taxon>
        <taxon>Ovalentaria</taxon>
        <taxon>Atherinomorphae</taxon>
        <taxon>Cyprinodontiformes</taxon>
        <taxon>Poeciliidae</taxon>
        <taxon>Poeciliinae</taxon>
        <taxon>Poecilia</taxon>
    </lineage>
</organism>
<evidence type="ECO:0008006" key="3">
    <source>
        <dbReference type="Google" id="ProtNLM"/>
    </source>
</evidence>
<dbReference type="OMA" id="HRPQIEF"/>
<dbReference type="InterPro" id="IPR035983">
    <property type="entry name" value="Hect_E3_ubiquitin_ligase"/>
</dbReference>
<name>A0A096LS23_POEFO</name>
<dbReference type="eggNOG" id="KOG1084">
    <property type="taxonomic scope" value="Eukaryota"/>
</dbReference>
<dbReference type="GO" id="GO:0004842">
    <property type="term" value="F:ubiquitin-protein transferase activity"/>
    <property type="evidence" value="ECO:0007669"/>
    <property type="project" value="InterPro"/>
</dbReference>
<evidence type="ECO:0000313" key="1">
    <source>
        <dbReference type="Ensembl" id="ENSPFOP00000021964.1"/>
    </source>
</evidence>
<dbReference type="SUPFAM" id="SSF56204">
    <property type="entry name" value="Hect, E3 ligase catalytic domain"/>
    <property type="match status" value="1"/>
</dbReference>
<reference evidence="1" key="2">
    <citation type="submission" date="2025-08" db="UniProtKB">
        <authorList>
            <consortium name="Ensembl"/>
        </authorList>
    </citation>
    <scope>IDENTIFICATION</scope>
</reference>
<sequence>YFSQFLKIQDANTVVEANEAIMQAADTLSIVGALRRVTTLEERDSLVQSAADFFGNGRVCTALQQFVEGLKTLNVLDEIQKNPAVFHELFVILIEEEHGQTLNTFSSMSLKVHTGCLMSKVIISTFCLSEGECSPVTLEMILQFACGASTVPPLAFPHRPQIEFLHEANKVSPEVNICLIMLRLPVHSDYESFTKYVKE</sequence>